<dbReference type="RefSeq" id="WP_188409205.1">
    <property type="nucleotide sequence ID" value="NZ_BMCP01000002.1"/>
</dbReference>
<dbReference type="PANTHER" id="PTHR43033:SF1">
    <property type="entry name" value="TRNA(ILE)-LYSIDINE SYNTHASE-RELATED"/>
    <property type="match status" value="1"/>
</dbReference>
<reference evidence="8" key="1">
    <citation type="journal article" date="2014" name="Int. J. Syst. Evol. Microbiol.">
        <title>Complete genome sequence of Corynebacterium casei LMG S-19264T (=DSM 44701T), isolated from a smear-ripened cheese.</title>
        <authorList>
            <consortium name="US DOE Joint Genome Institute (JGI-PGF)"/>
            <person name="Walter F."/>
            <person name="Albersmeier A."/>
            <person name="Kalinowski J."/>
            <person name="Ruckert C."/>
        </authorList>
    </citation>
    <scope>NUCLEOTIDE SEQUENCE</scope>
    <source>
        <strain evidence="8">CCM 7684</strain>
    </source>
</reference>
<comment type="subcellular location">
    <subcellularLocation>
        <location evidence="6">Cytoplasm</location>
    </subcellularLocation>
</comment>
<dbReference type="Gene3D" id="3.40.50.620">
    <property type="entry name" value="HUPs"/>
    <property type="match status" value="1"/>
</dbReference>
<evidence type="ECO:0000256" key="5">
    <source>
        <dbReference type="ARBA" id="ARBA00048539"/>
    </source>
</evidence>
<dbReference type="HAMAP" id="MF_01161">
    <property type="entry name" value="tRNA_Ile_lys_synt"/>
    <property type="match status" value="1"/>
</dbReference>
<evidence type="ECO:0000256" key="4">
    <source>
        <dbReference type="ARBA" id="ARBA00022840"/>
    </source>
</evidence>
<dbReference type="Proteomes" id="UP000602745">
    <property type="component" value="Unassembled WGS sequence"/>
</dbReference>
<keyword evidence="2 6" id="KW-0819">tRNA processing</keyword>
<dbReference type="PANTHER" id="PTHR43033">
    <property type="entry name" value="TRNA(ILE)-LYSIDINE SYNTHASE-RELATED"/>
    <property type="match status" value="1"/>
</dbReference>
<keyword evidence="9" id="KW-1185">Reference proteome</keyword>
<evidence type="ECO:0000256" key="1">
    <source>
        <dbReference type="ARBA" id="ARBA00022598"/>
    </source>
</evidence>
<protein>
    <recommendedName>
        <fullName evidence="6">tRNA(Ile)-lysidine synthase</fullName>
        <ecNumber evidence="6">6.3.4.19</ecNumber>
    </recommendedName>
    <alternativeName>
        <fullName evidence="6">tRNA(Ile)-2-lysyl-cytidine synthase</fullName>
    </alternativeName>
    <alternativeName>
        <fullName evidence="6">tRNA(Ile)-lysidine synthetase</fullName>
    </alternativeName>
</protein>
<reference evidence="8" key="2">
    <citation type="submission" date="2020-09" db="EMBL/GenBank/DDBJ databases">
        <authorList>
            <person name="Sun Q."/>
            <person name="Sedlacek I."/>
        </authorList>
    </citation>
    <scope>NUCLEOTIDE SEQUENCE</scope>
    <source>
        <strain evidence="8">CCM 7684</strain>
    </source>
</reference>
<evidence type="ECO:0000313" key="9">
    <source>
        <dbReference type="Proteomes" id="UP000602745"/>
    </source>
</evidence>
<accession>A0A8J2VRV2</accession>
<gene>
    <name evidence="6 8" type="primary">tilS</name>
    <name evidence="8" type="ORF">GCM10007276_15600</name>
</gene>
<dbReference type="Pfam" id="PF01171">
    <property type="entry name" value="ATP_bind_3"/>
    <property type="match status" value="1"/>
</dbReference>
<comment type="caution">
    <text evidence="8">The sequence shown here is derived from an EMBL/GenBank/DDBJ whole genome shotgun (WGS) entry which is preliminary data.</text>
</comment>
<dbReference type="GO" id="GO:0006400">
    <property type="term" value="P:tRNA modification"/>
    <property type="evidence" value="ECO:0007669"/>
    <property type="project" value="UniProtKB-UniRule"/>
</dbReference>
<dbReference type="CDD" id="cd01992">
    <property type="entry name" value="TilS_N"/>
    <property type="match status" value="1"/>
</dbReference>
<keyword evidence="6" id="KW-0963">Cytoplasm</keyword>
<comment type="function">
    <text evidence="6">Ligates lysine onto the cytidine present at position 34 of the AUA codon-specific tRNA(Ile) that contains the anticodon CAU, in an ATP-dependent manner. Cytidine is converted to lysidine, thus changing the amino acid specificity of the tRNA from methionine to isoleucine.</text>
</comment>
<dbReference type="NCBIfam" id="TIGR02432">
    <property type="entry name" value="lysidine_TilS_N"/>
    <property type="match status" value="1"/>
</dbReference>
<comment type="similarity">
    <text evidence="6">Belongs to the tRNA(Ile)-lysidine synthase family.</text>
</comment>
<dbReference type="GO" id="GO:0005524">
    <property type="term" value="F:ATP binding"/>
    <property type="evidence" value="ECO:0007669"/>
    <property type="project" value="UniProtKB-UniRule"/>
</dbReference>
<comment type="catalytic activity">
    <reaction evidence="5 6">
        <text>cytidine(34) in tRNA(Ile2) + L-lysine + ATP = lysidine(34) in tRNA(Ile2) + AMP + diphosphate + H(+)</text>
        <dbReference type="Rhea" id="RHEA:43744"/>
        <dbReference type="Rhea" id="RHEA-COMP:10625"/>
        <dbReference type="Rhea" id="RHEA-COMP:10670"/>
        <dbReference type="ChEBI" id="CHEBI:15378"/>
        <dbReference type="ChEBI" id="CHEBI:30616"/>
        <dbReference type="ChEBI" id="CHEBI:32551"/>
        <dbReference type="ChEBI" id="CHEBI:33019"/>
        <dbReference type="ChEBI" id="CHEBI:82748"/>
        <dbReference type="ChEBI" id="CHEBI:83665"/>
        <dbReference type="ChEBI" id="CHEBI:456215"/>
        <dbReference type="EC" id="6.3.4.19"/>
    </reaction>
</comment>
<dbReference type="InterPro" id="IPR012094">
    <property type="entry name" value="tRNA_Ile_lys_synt"/>
</dbReference>
<dbReference type="EMBL" id="BMCP01000002">
    <property type="protein sequence ID" value="GGE39173.1"/>
    <property type="molecule type" value="Genomic_DNA"/>
</dbReference>
<dbReference type="InterPro" id="IPR014729">
    <property type="entry name" value="Rossmann-like_a/b/a_fold"/>
</dbReference>
<dbReference type="InterPro" id="IPR011063">
    <property type="entry name" value="TilS/TtcA_N"/>
</dbReference>
<feature type="domain" description="tRNA(Ile)-lysidine/2-thiocytidine synthase N-terminal" evidence="7">
    <location>
        <begin position="27"/>
        <end position="204"/>
    </location>
</feature>
<dbReference type="GO" id="GO:0032267">
    <property type="term" value="F:tRNA(Ile)-lysidine synthase activity"/>
    <property type="evidence" value="ECO:0007669"/>
    <property type="project" value="UniProtKB-EC"/>
</dbReference>
<name>A0A8J2VRV2_9RHOB</name>
<keyword evidence="4 6" id="KW-0067">ATP-binding</keyword>
<dbReference type="SUPFAM" id="SSF52402">
    <property type="entry name" value="Adenine nucleotide alpha hydrolases-like"/>
    <property type="match status" value="1"/>
</dbReference>
<dbReference type="GO" id="GO:0005737">
    <property type="term" value="C:cytoplasm"/>
    <property type="evidence" value="ECO:0007669"/>
    <property type="project" value="UniProtKB-SubCell"/>
</dbReference>
<evidence type="ECO:0000256" key="2">
    <source>
        <dbReference type="ARBA" id="ARBA00022694"/>
    </source>
</evidence>
<keyword evidence="3 6" id="KW-0547">Nucleotide-binding</keyword>
<dbReference type="EC" id="6.3.4.19" evidence="6"/>
<sequence>MSAAEPSDPVEPQEAARLFEPLAGVSVLVALSGGADSVALLWLLWRWGGAGRLIAATVDHGLREGSHDEAVRAGAFAASLDVPHAILSWRGNKPETGIEAEARAARYALLEQHMAVEGAGWLVTAHTLDDQAETVLLRLAAGSGPSGLRGMRRLVKRSNGIMHLRPLLQVPKSRLVKVIQERGIPWSEDPMNADPAFARARLRRSMDVLAREGLTNKRLAILAQRMGRMDEAVEAAVDQAWARHVSGTGGDFRIAAEAFGLPEEITLRLLRRALASNEDILSLRLDRLEALAGALRDAFHEGASLVKTLAGMRVALTRNELRITPAPPRRPRSPS</sequence>
<feature type="binding site" evidence="6">
    <location>
        <begin position="32"/>
        <end position="37"/>
    </location>
    <ligand>
        <name>ATP</name>
        <dbReference type="ChEBI" id="CHEBI:30616"/>
    </ligand>
</feature>
<comment type="domain">
    <text evidence="6">The N-terminal region contains the highly conserved SGGXDS motif, predicted to be a P-loop motif involved in ATP binding.</text>
</comment>
<proteinExistence type="inferred from homology"/>
<evidence type="ECO:0000313" key="8">
    <source>
        <dbReference type="EMBL" id="GGE39173.1"/>
    </source>
</evidence>
<evidence type="ECO:0000259" key="7">
    <source>
        <dbReference type="Pfam" id="PF01171"/>
    </source>
</evidence>
<dbReference type="InterPro" id="IPR012795">
    <property type="entry name" value="tRNA_Ile_lys_synt_N"/>
</dbReference>
<evidence type="ECO:0000256" key="6">
    <source>
        <dbReference type="HAMAP-Rule" id="MF_01161"/>
    </source>
</evidence>
<dbReference type="AlphaFoldDB" id="A0A8J2VRV2"/>
<evidence type="ECO:0000256" key="3">
    <source>
        <dbReference type="ARBA" id="ARBA00022741"/>
    </source>
</evidence>
<keyword evidence="1 6" id="KW-0436">Ligase</keyword>
<organism evidence="8 9">
    <name type="scientific">Agaricicola taiwanensis</name>
    <dbReference type="NCBI Taxonomy" id="591372"/>
    <lineage>
        <taxon>Bacteria</taxon>
        <taxon>Pseudomonadati</taxon>
        <taxon>Pseudomonadota</taxon>
        <taxon>Alphaproteobacteria</taxon>
        <taxon>Rhodobacterales</taxon>
        <taxon>Paracoccaceae</taxon>
        <taxon>Agaricicola</taxon>
    </lineage>
</organism>